<gene>
    <name evidence="1" type="ORF">LCGC14_1677430</name>
</gene>
<evidence type="ECO:0000313" key="1">
    <source>
        <dbReference type="EMBL" id="KKM17273.1"/>
    </source>
</evidence>
<comment type="caution">
    <text evidence="1">The sequence shown here is derived from an EMBL/GenBank/DDBJ whole genome shotgun (WGS) entry which is preliminary data.</text>
</comment>
<name>A0A0F9K5A0_9ZZZZ</name>
<accession>A0A0F9K5A0</accession>
<proteinExistence type="predicted"/>
<dbReference type="EMBL" id="LAZR01014493">
    <property type="protein sequence ID" value="KKM17273.1"/>
    <property type="molecule type" value="Genomic_DNA"/>
</dbReference>
<organism evidence="1">
    <name type="scientific">marine sediment metagenome</name>
    <dbReference type="NCBI Taxonomy" id="412755"/>
    <lineage>
        <taxon>unclassified sequences</taxon>
        <taxon>metagenomes</taxon>
        <taxon>ecological metagenomes</taxon>
    </lineage>
</organism>
<sequence length="230" mass="27663">MKKETKKKLKILEKHLKTCPECGKEFLGLYISSDRGDYPKYHSLGMEEYKLECGKCPKCQEQCVFYSKMCVPSISSNQSLHVDIDDDNDMQVFVDYVKKFNRMPCDEYYNIFEWYESYGKDIIKKDDLFDDDTIRYYVSDWFNCLHEAYRSNTCYHLISADTFEIFDLFDFFENLDYRKRCIKEGHIPYKEYSYKGTKQMRAYHCERCGQIATNPNYKEEELEKKVKNVE</sequence>
<reference evidence="1" key="1">
    <citation type="journal article" date="2015" name="Nature">
        <title>Complex archaea that bridge the gap between prokaryotes and eukaryotes.</title>
        <authorList>
            <person name="Spang A."/>
            <person name="Saw J.H."/>
            <person name="Jorgensen S.L."/>
            <person name="Zaremba-Niedzwiedzka K."/>
            <person name="Martijn J."/>
            <person name="Lind A.E."/>
            <person name="van Eijk R."/>
            <person name="Schleper C."/>
            <person name="Guy L."/>
            <person name="Ettema T.J."/>
        </authorList>
    </citation>
    <scope>NUCLEOTIDE SEQUENCE</scope>
</reference>
<protein>
    <submittedName>
        <fullName evidence="1">Uncharacterized protein</fullName>
    </submittedName>
</protein>
<dbReference type="AlphaFoldDB" id="A0A0F9K5A0"/>